<keyword evidence="2 10" id="KW-0004">4Fe-4S</keyword>
<feature type="binding site" evidence="10">
    <location>
        <begin position="290"/>
        <end position="292"/>
    </location>
    <ligand>
        <name>substrate</name>
    </ligand>
</feature>
<feature type="binding site" evidence="10">
    <location>
        <position position="176"/>
    </location>
    <ligand>
        <name>substrate</name>
    </ligand>
</feature>
<dbReference type="Pfam" id="PF01964">
    <property type="entry name" value="ThiC_Rad_SAM"/>
    <property type="match status" value="1"/>
</dbReference>
<dbReference type="AlphaFoldDB" id="A0A7W3IYZ8"/>
<feature type="region of interest" description="Disordered" evidence="11">
    <location>
        <begin position="81"/>
        <end position="103"/>
    </location>
</feature>
<evidence type="ECO:0000256" key="9">
    <source>
        <dbReference type="ARBA" id="ARBA00023239"/>
    </source>
</evidence>
<dbReference type="InterPro" id="IPR038521">
    <property type="entry name" value="ThiC/Bza_core_dom"/>
</dbReference>
<feature type="binding site" evidence="10">
    <location>
        <position position="370"/>
    </location>
    <ligand>
        <name>substrate</name>
    </ligand>
</feature>
<comment type="similarity">
    <text evidence="10">Belongs to the ThiC family.</text>
</comment>
<keyword evidence="4 10" id="KW-0479">Metal-binding</keyword>
<comment type="caution">
    <text evidence="12">The sequence shown here is derived from an EMBL/GenBank/DDBJ whole genome shotgun (WGS) entry which is preliminary data.</text>
</comment>
<protein>
    <recommendedName>
        <fullName evidence="10">Phosphomethylpyrimidine synthase</fullName>
        <ecNumber evidence="10">4.1.99.17</ecNumber>
    </recommendedName>
    <alternativeName>
        <fullName evidence="10">Hydroxymethylpyrimidine phosphate synthase</fullName>
        <shortName evidence="10">HMP-P synthase</shortName>
        <shortName evidence="10">HMP-phosphate synthase</shortName>
        <shortName evidence="10">HMPP synthase</shortName>
    </alternativeName>
    <alternativeName>
        <fullName evidence="10">Thiamine biosynthesis protein ThiC</fullName>
    </alternativeName>
</protein>
<keyword evidence="5 10" id="KW-0862">Zinc</keyword>
<keyword evidence="13" id="KW-1185">Reference proteome</keyword>
<keyword evidence="3 10" id="KW-0949">S-adenosyl-L-methionine</keyword>
<dbReference type="NCBIfam" id="NF006763">
    <property type="entry name" value="PRK09284.1"/>
    <property type="match status" value="1"/>
</dbReference>
<dbReference type="SFLD" id="SFLDF00407">
    <property type="entry name" value="phosphomethylpyrimidine_syntha"/>
    <property type="match status" value="1"/>
</dbReference>
<evidence type="ECO:0000256" key="6">
    <source>
        <dbReference type="ARBA" id="ARBA00022977"/>
    </source>
</evidence>
<keyword evidence="9 10" id="KW-0456">Lyase</keyword>
<evidence type="ECO:0000256" key="5">
    <source>
        <dbReference type="ARBA" id="ARBA00022833"/>
    </source>
</evidence>
<dbReference type="Gene3D" id="6.10.250.620">
    <property type="match status" value="1"/>
</dbReference>
<evidence type="ECO:0000313" key="13">
    <source>
        <dbReference type="Proteomes" id="UP000580910"/>
    </source>
</evidence>
<evidence type="ECO:0000256" key="2">
    <source>
        <dbReference type="ARBA" id="ARBA00022485"/>
    </source>
</evidence>
<reference evidence="12 13" key="1">
    <citation type="submission" date="2020-07" db="EMBL/GenBank/DDBJ databases">
        <title>Sequencing the genomes of 1000 actinobacteria strains.</title>
        <authorList>
            <person name="Klenk H.-P."/>
        </authorList>
    </citation>
    <scope>NUCLEOTIDE SEQUENCE [LARGE SCALE GENOMIC DNA]</scope>
    <source>
        <strain evidence="12 13">DSM 21349</strain>
    </source>
</reference>
<feature type="region of interest" description="Disordered" evidence="11">
    <location>
        <begin position="1"/>
        <end position="23"/>
    </location>
</feature>
<comment type="catalytic activity">
    <reaction evidence="10">
        <text>5-amino-1-(5-phospho-beta-D-ribosyl)imidazole + S-adenosyl-L-methionine = 4-amino-2-methyl-5-(phosphooxymethyl)pyrimidine + CO + 5'-deoxyadenosine + formate + L-methionine + 3 H(+)</text>
        <dbReference type="Rhea" id="RHEA:24840"/>
        <dbReference type="ChEBI" id="CHEBI:15378"/>
        <dbReference type="ChEBI" id="CHEBI:15740"/>
        <dbReference type="ChEBI" id="CHEBI:17245"/>
        <dbReference type="ChEBI" id="CHEBI:17319"/>
        <dbReference type="ChEBI" id="CHEBI:57844"/>
        <dbReference type="ChEBI" id="CHEBI:58354"/>
        <dbReference type="ChEBI" id="CHEBI:59789"/>
        <dbReference type="ChEBI" id="CHEBI:137981"/>
        <dbReference type="EC" id="4.1.99.17"/>
    </reaction>
</comment>
<dbReference type="Proteomes" id="UP000580910">
    <property type="component" value="Unassembled WGS sequence"/>
</dbReference>
<evidence type="ECO:0000256" key="4">
    <source>
        <dbReference type="ARBA" id="ARBA00022723"/>
    </source>
</evidence>
<comment type="cofactor">
    <cofactor evidence="10">
        <name>[4Fe-4S] cluster</name>
        <dbReference type="ChEBI" id="CHEBI:49883"/>
    </cofactor>
    <text evidence="10">Binds 1 [4Fe-4S] cluster per subunit. The cluster is coordinated with 3 cysteines and an exchangeable S-adenosyl-L-methionine.</text>
</comment>
<organism evidence="12 13">
    <name type="scientific">Nocardioides ginsengisegetis</name>
    <dbReference type="NCBI Taxonomy" id="661491"/>
    <lineage>
        <taxon>Bacteria</taxon>
        <taxon>Bacillati</taxon>
        <taxon>Actinomycetota</taxon>
        <taxon>Actinomycetes</taxon>
        <taxon>Propionibacteriales</taxon>
        <taxon>Nocardioidaceae</taxon>
        <taxon>Nocardioides</taxon>
    </lineage>
</organism>
<evidence type="ECO:0000256" key="10">
    <source>
        <dbReference type="HAMAP-Rule" id="MF_00089"/>
    </source>
</evidence>
<name>A0A7W3IYZ8_9ACTN</name>
<evidence type="ECO:0000256" key="1">
    <source>
        <dbReference type="ARBA" id="ARBA00003175"/>
    </source>
</evidence>
<feature type="binding site" evidence="10">
    <location>
        <position position="374"/>
    </location>
    <ligand>
        <name>Zn(2+)</name>
        <dbReference type="ChEBI" id="CHEBI:29105"/>
    </ligand>
</feature>
<keyword evidence="7 10" id="KW-0408">Iron</keyword>
<comment type="function">
    <text evidence="1 10">Catalyzes the synthesis of the hydroxymethylpyrimidine phosphate (HMP-P) moiety of thiamine from aminoimidazole ribotide (AIR) in a radical S-adenosyl-L-methionine (SAM)-dependent reaction.</text>
</comment>
<evidence type="ECO:0000313" key="12">
    <source>
        <dbReference type="EMBL" id="MBA8803242.1"/>
    </source>
</evidence>
<sequence length="563" mass="61581">MNVHPAHTRVLVDHGDPGEHGDMRVPVTRVALTNGETFDRYCTAGPGSDPEVGLPPLRAGWIEGRGDTTTYAGREAQLHDNGRSAVRRGAARDEWRGTRNPPRRAVDGATVTQMHYARAGIVTAEMQYVARREGCEVELVRSEVAAGRAIIPANVNHPEAEPMVIGKAFLVKINANIGNSAVTSSIAEEVDKLTWAVTWGADTVMDLSTGDDIHTTREWILRNSPVPIGTVPIYQALEKVDGEADKLTWEIFRDTVIEQCEQGVDYMTIHAGVLLRHVPLTAERVTGIVSRGGSIMAGWCLAHHEENFLYTHFDELCEIFAAYDVSFSLGDGLRPGSVADANDAAQFAELRTLAELTERAWAHDVQVMVEGPGHVPLHLVEENVRLQQDWCHGAPFYTLGPLATDVAPGYDHITSAIGAATIAMHGTAMLCYVTPKEHLGLPDRDDVKTGVITYKLAAHAADVAKGHPHARDWDDALSKARFEFRWNDQFALSLDPQTAQSFHDETLPAEGAKTAHFCSMCGPKFCSMRISQDVRDRFAEKSAEFLELGGTIYVDEQAPAAGR</sequence>
<dbReference type="PANTHER" id="PTHR30557">
    <property type="entry name" value="THIAMINE BIOSYNTHESIS PROTEIN THIC"/>
    <property type="match status" value="1"/>
</dbReference>
<dbReference type="HAMAP" id="MF_00089">
    <property type="entry name" value="ThiC"/>
    <property type="match status" value="1"/>
</dbReference>
<keyword evidence="8 10" id="KW-0411">Iron-sulfur</keyword>
<feature type="binding site" evidence="10">
    <location>
        <position position="521"/>
    </location>
    <ligand>
        <name>[4Fe-4S] cluster</name>
        <dbReference type="ChEBI" id="CHEBI:49883"/>
        <note>4Fe-4S-S-AdoMet</note>
    </ligand>
</feature>
<dbReference type="NCBIfam" id="TIGR00190">
    <property type="entry name" value="thiC"/>
    <property type="match status" value="1"/>
</dbReference>
<dbReference type="Gene3D" id="3.20.20.540">
    <property type="entry name" value="Radical SAM ThiC family, central domain"/>
    <property type="match status" value="1"/>
</dbReference>
<comment type="pathway">
    <text evidence="10">Cofactor biosynthesis; thiamine diphosphate biosynthesis.</text>
</comment>
<feature type="binding site" evidence="10">
    <location>
        <position position="397"/>
    </location>
    <ligand>
        <name>substrate</name>
    </ligand>
</feature>
<dbReference type="UniPathway" id="UPA00060"/>
<keyword evidence="6 10" id="KW-0784">Thiamine biosynthesis</keyword>
<dbReference type="GO" id="GO:0070284">
    <property type="term" value="F:phosphomethylpyrimidine synthase activity"/>
    <property type="evidence" value="ECO:0007669"/>
    <property type="project" value="UniProtKB-EC"/>
</dbReference>
<accession>A0A7W3IYZ8</accession>
<dbReference type="GO" id="GO:0005829">
    <property type="term" value="C:cytosol"/>
    <property type="evidence" value="ECO:0007669"/>
    <property type="project" value="TreeGrafter"/>
</dbReference>
<feature type="binding site" evidence="10">
    <location>
        <position position="526"/>
    </location>
    <ligand>
        <name>[4Fe-4S] cluster</name>
        <dbReference type="ChEBI" id="CHEBI:49883"/>
        <note>4Fe-4S-S-AdoMet</note>
    </ligand>
</feature>
<proteinExistence type="inferred from homology"/>
<dbReference type="GO" id="GO:0051539">
    <property type="term" value="F:4 iron, 4 sulfur cluster binding"/>
    <property type="evidence" value="ECO:0007669"/>
    <property type="project" value="UniProtKB-KW"/>
</dbReference>
<dbReference type="NCBIfam" id="NF009895">
    <property type="entry name" value="PRK13352.1"/>
    <property type="match status" value="1"/>
</dbReference>
<dbReference type="FunFam" id="3.20.20.540:FF:000001">
    <property type="entry name" value="Phosphomethylpyrimidine synthase"/>
    <property type="match status" value="1"/>
</dbReference>
<feature type="binding site" evidence="10">
    <location>
        <position position="234"/>
    </location>
    <ligand>
        <name>substrate</name>
    </ligand>
</feature>
<evidence type="ECO:0000256" key="3">
    <source>
        <dbReference type="ARBA" id="ARBA00022691"/>
    </source>
</evidence>
<dbReference type="SFLD" id="SFLDG01114">
    <property type="entry name" value="phosphomethylpyrimidine_syntha"/>
    <property type="match status" value="1"/>
</dbReference>
<dbReference type="GO" id="GO:0008270">
    <property type="term" value="F:zinc ion binding"/>
    <property type="evidence" value="ECO:0007669"/>
    <property type="project" value="UniProtKB-UniRule"/>
</dbReference>
<evidence type="ECO:0000256" key="11">
    <source>
        <dbReference type="SAM" id="MobiDB-lite"/>
    </source>
</evidence>
<dbReference type="PANTHER" id="PTHR30557:SF1">
    <property type="entry name" value="PHOSPHOMETHYLPYRIMIDINE SYNTHASE, CHLOROPLASTIC"/>
    <property type="match status" value="1"/>
</dbReference>
<feature type="binding site" evidence="10">
    <location>
        <position position="438"/>
    </location>
    <ligand>
        <name>Zn(2+)</name>
        <dbReference type="ChEBI" id="CHEBI:29105"/>
    </ligand>
</feature>
<feature type="compositionally biased region" description="Basic and acidic residues" evidence="11">
    <location>
        <begin position="10"/>
        <end position="23"/>
    </location>
</feature>
<dbReference type="InterPro" id="IPR037509">
    <property type="entry name" value="ThiC"/>
</dbReference>
<dbReference type="EC" id="4.1.99.17" evidence="10"/>
<feature type="binding site" evidence="10">
    <location>
        <position position="205"/>
    </location>
    <ligand>
        <name>substrate</name>
    </ligand>
</feature>
<feature type="binding site" evidence="10">
    <location>
        <position position="270"/>
    </location>
    <ligand>
        <name>substrate</name>
    </ligand>
</feature>
<evidence type="ECO:0000256" key="8">
    <source>
        <dbReference type="ARBA" id="ARBA00023014"/>
    </source>
</evidence>
<dbReference type="GO" id="GO:0009229">
    <property type="term" value="P:thiamine diphosphate biosynthetic process"/>
    <property type="evidence" value="ECO:0007669"/>
    <property type="project" value="UniProtKB-UniRule"/>
</dbReference>
<feature type="binding site" evidence="10">
    <location>
        <begin position="331"/>
        <end position="334"/>
    </location>
    <ligand>
        <name>substrate</name>
    </ligand>
</feature>
<feature type="binding site" evidence="10">
    <location>
        <position position="518"/>
    </location>
    <ligand>
        <name>[4Fe-4S] cluster</name>
        <dbReference type="ChEBI" id="CHEBI:49883"/>
        <note>4Fe-4S-S-AdoMet</note>
    </ligand>
</feature>
<dbReference type="SFLD" id="SFLDS00113">
    <property type="entry name" value="Radical_SAM_Phosphomethylpyrim"/>
    <property type="match status" value="1"/>
</dbReference>
<evidence type="ECO:0000256" key="7">
    <source>
        <dbReference type="ARBA" id="ARBA00023004"/>
    </source>
</evidence>
<dbReference type="EMBL" id="JACGXA010000001">
    <property type="protein sequence ID" value="MBA8803242.1"/>
    <property type="molecule type" value="Genomic_DNA"/>
</dbReference>
<dbReference type="RefSeq" id="WP_182538106.1">
    <property type="nucleotide sequence ID" value="NZ_JACGXA010000001.1"/>
</dbReference>
<gene>
    <name evidence="10" type="primary">thiC</name>
    <name evidence="12" type="ORF">FB382_001533</name>
</gene>
<dbReference type="GO" id="GO:0009228">
    <property type="term" value="P:thiamine biosynthetic process"/>
    <property type="evidence" value="ECO:0007669"/>
    <property type="project" value="UniProtKB-UniRule"/>
</dbReference>
<dbReference type="InterPro" id="IPR002817">
    <property type="entry name" value="ThiC/BzaA/B"/>
</dbReference>